<protein>
    <submittedName>
        <fullName evidence="1">Uncharacterized protein</fullName>
    </submittedName>
</protein>
<dbReference type="VEuPathDB" id="FungiDB:CC77DRAFT_794394"/>
<accession>A0A177DR14</accession>
<evidence type="ECO:0000313" key="1">
    <source>
        <dbReference type="EMBL" id="OAG22274.1"/>
    </source>
</evidence>
<sequence>MCDPPSRCAKSCGCGFWRTPVEVSALSWLAILRPPLFHITYSPSNASCLVHGDVSFSVPHSQCLSSARSVFHVGSHTVLHSLEVCSSFTDMHATPWCTYGFRARSLATVLLLQLPKYWLPKTTPTARVLLLSIPIGNAWVQWCGVRPGIKDPLTSAAKHQSFSFPSGLTYRIRLDVHNMSKLIDIRFRRSTYRRLLGRIF</sequence>
<dbReference type="Proteomes" id="UP000077248">
    <property type="component" value="Unassembled WGS sequence"/>
</dbReference>
<dbReference type="EMBL" id="KV441475">
    <property type="protein sequence ID" value="OAG22274.1"/>
    <property type="molecule type" value="Genomic_DNA"/>
</dbReference>
<reference evidence="1 2" key="1">
    <citation type="submission" date="2016-05" db="EMBL/GenBank/DDBJ databases">
        <title>Comparative analysis of secretome profiles of manganese(II)-oxidizing ascomycete fungi.</title>
        <authorList>
            <consortium name="DOE Joint Genome Institute"/>
            <person name="Zeiner C.A."/>
            <person name="Purvine S.O."/>
            <person name="Zink E.M."/>
            <person name="Wu S."/>
            <person name="Pasa-Tolic L."/>
            <person name="Chaput D.L."/>
            <person name="Haridas S."/>
            <person name="Grigoriev I.V."/>
            <person name="Santelli C.M."/>
            <person name="Hansel C.M."/>
        </authorList>
    </citation>
    <scope>NUCLEOTIDE SEQUENCE [LARGE SCALE GENOMIC DNA]</scope>
    <source>
        <strain evidence="1 2">SRC1lrK2f</strain>
    </source>
</reference>
<gene>
    <name evidence="1" type="ORF">CC77DRAFT_794394</name>
</gene>
<dbReference type="GeneID" id="29118813"/>
<organism evidence="1 2">
    <name type="scientific">Alternaria alternata</name>
    <name type="common">Alternaria rot fungus</name>
    <name type="synonym">Torula alternata</name>
    <dbReference type="NCBI Taxonomy" id="5599"/>
    <lineage>
        <taxon>Eukaryota</taxon>
        <taxon>Fungi</taxon>
        <taxon>Dikarya</taxon>
        <taxon>Ascomycota</taxon>
        <taxon>Pezizomycotina</taxon>
        <taxon>Dothideomycetes</taxon>
        <taxon>Pleosporomycetidae</taxon>
        <taxon>Pleosporales</taxon>
        <taxon>Pleosporineae</taxon>
        <taxon>Pleosporaceae</taxon>
        <taxon>Alternaria</taxon>
        <taxon>Alternaria sect. Alternaria</taxon>
        <taxon>Alternaria alternata complex</taxon>
    </lineage>
</organism>
<dbReference type="KEGG" id="aalt:CC77DRAFT_794394"/>
<dbReference type="AlphaFoldDB" id="A0A177DR14"/>
<dbReference type="RefSeq" id="XP_018387695.1">
    <property type="nucleotide sequence ID" value="XM_018533219.1"/>
</dbReference>
<name>A0A177DR14_ALTAL</name>
<evidence type="ECO:0000313" key="2">
    <source>
        <dbReference type="Proteomes" id="UP000077248"/>
    </source>
</evidence>
<keyword evidence="2" id="KW-1185">Reference proteome</keyword>
<proteinExistence type="predicted"/>